<organism evidence="2 3">
    <name type="scientific">Legionella jordanis</name>
    <dbReference type="NCBI Taxonomy" id="456"/>
    <lineage>
        <taxon>Bacteria</taxon>
        <taxon>Pseudomonadati</taxon>
        <taxon>Pseudomonadota</taxon>
        <taxon>Gammaproteobacteria</taxon>
        <taxon>Legionellales</taxon>
        <taxon>Legionellaceae</taxon>
        <taxon>Legionella</taxon>
    </lineage>
</organism>
<protein>
    <recommendedName>
        <fullName evidence="4">Lipoprotein</fullName>
    </recommendedName>
</protein>
<reference evidence="2 3" key="1">
    <citation type="submission" date="2015-11" db="EMBL/GenBank/DDBJ databases">
        <title>Genomic analysis of 38 Legionella species identifies large and diverse effector repertoires.</title>
        <authorList>
            <person name="Burstein D."/>
            <person name="Amaro F."/>
            <person name="Zusman T."/>
            <person name="Lifshitz Z."/>
            <person name="Cohen O."/>
            <person name="Gilbert J.A."/>
            <person name="Pupko T."/>
            <person name="Shuman H.A."/>
            <person name="Segal G."/>
        </authorList>
    </citation>
    <scope>NUCLEOTIDE SEQUENCE [LARGE SCALE GENOMIC DNA]</scope>
    <source>
        <strain evidence="2 3">BL-540</strain>
    </source>
</reference>
<dbReference type="EMBL" id="LNYJ01000011">
    <property type="protein sequence ID" value="KTD16260.1"/>
    <property type="molecule type" value="Genomic_DNA"/>
</dbReference>
<evidence type="ECO:0008006" key="4">
    <source>
        <dbReference type="Google" id="ProtNLM"/>
    </source>
</evidence>
<comment type="caution">
    <text evidence="2">The sequence shown here is derived from an EMBL/GenBank/DDBJ whole genome shotgun (WGS) entry which is preliminary data.</text>
</comment>
<dbReference type="RefSeq" id="WP_156413813.1">
    <property type="nucleotide sequence ID" value="NZ_CAAAIC010000004.1"/>
</dbReference>
<evidence type="ECO:0000256" key="1">
    <source>
        <dbReference type="SAM" id="SignalP"/>
    </source>
</evidence>
<dbReference type="STRING" id="456.Ljor_0566"/>
<proteinExistence type="predicted"/>
<evidence type="ECO:0000313" key="3">
    <source>
        <dbReference type="Proteomes" id="UP000055035"/>
    </source>
</evidence>
<feature type="chain" id="PRO_5006914559" description="Lipoprotein" evidence="1">
    <location>
        <begin position="20"/>
        <end position="51"/>
    </location>
</feature>
<keyword evidence="3" id="KW-1185">Reference proteome</keyword>
<dbReference type="PROSITE" id="PS51257">
    <property type="entry name" value="PROKAR_LIPOPROTEIN"/>
    <property type="match status" value="1"/>
</dbReference>
<dbReference type="Proteomes" id="UP000055035">
    <property type="component" value="Unassembled WGS sequence"/>
</dbReference>
<accession>A0A0W0V826</accession>
<evidence type="ECO:0000313" key="2">
    <source>
        <dbReference type="EMBL" id="KTD16260.1"/>
    </source>
</evidence>
<gene>
    <name evidence="2" type="ORF">Ljor_0566</name>
</gene>
<sequence>MKKIWTSILLIFLTCLALSGCGAHPVGSSDDYGGGGPGGYAGTGGMGGSGR</sequence>
<keyword evidence="1" id="KW-0732">Signal</keyword>
<name>A0A0W0V826_9GAMM</name>
<feature type="signal peptide" evidence="1">
    <location>
        <begin position="1"/>
        <end position="19"/>
    </location>
</feature>
<dbReference type="AlphaFoldDB" id="A0A0W0V826"/>
<dbReference type="PATRIC" id="fig|456.5.peg.599"/>